<keyword evidence="3" id="KW-1185">Reference proteome</keyword>
<proteinExistence type="predicted"/>
<evidence type="ECO:0000313" key="1">
    <source>
        <dbReference type="EMBL" id="OPH39630.1"/>
    </source>
</evidence>
<dbReference type="Proteomes" id="UP000254618">
    <property type="component" value="Unassembled WGS sequence"/>
</dbReference>
<dbReference type="RefSeq" id="WP_079324489.1">
    <property type="nucleotide sequence ID" value="NZ_MXAP01000029.1"/>
</dbReference>
<dbReference type="AlphaFoldDB" id="A0A378QQQ4"/>
<evidence type="ECO:0000313" key="2">
    <source>
        <dbReference type="EMBL" id="STZ03239.1"/>
    </source>
</evidence>
<protein>
    <recommendedName>
        <fullName evidence="5">Type I restriction enzyme R protein N-terminal domain-containing protein</fullName>
    </recommendedName>
</protein>
<accession>A0A378QQQ4</accession>
<name>A0A378QQQ4_9GAMM</name>
<reference evidence="1 3" key="1">
    <citation type="submission" date="2017-03" db="EMBL/GenBank/DDBJ databases">
        <title>Draft genome sequence of Moraxella equi CCUG 4950T type strain.</title>
        <authorList>
            <person name="Salva-Serra F."/>
            <person name="Engstrom-Jakobsson H."/>
            <person name="Thorell K."/>
            <person name="Jaen-Luchoro D."/>
            <person name="Gonzales-Siles L."/>
            <person name="Karlsson R."/>
            <person name="Yazdan S."/>
            <person name="Boulund F."/>
            <person name="Johnning A."/>
            <person name="Engstrand L."/>
            <person name="Kristiansson E."/>
            <person name="Moore E."/>
        </authorList>
    </citation>
    <scope>NUCLEOTIDE SEQUENCE [LARGE SCALE GENOMIC DNA]</scope>
    <source>
        <strain evidence="1 3">CCUG 4950</strain>
    </source>
</reference>
<evidence type="ECO:0000313" key="4">
    <source>
        <dbReference type="Proteomes" id="UP000254618"/>
    </source>
</evidence>
<sequence length="134" mass="15337">MFQSIIIQDFIAKQDISDMQTAYDKFTAHFHDTAIQNNIRASKEEQYQEGFLKDLFVHIFGYTLNPQPNFNLTTELKNIKGSKKCDGAILKNNEAVAVIELKGMDTTDLSKIEAQAFGYKNNQPNCRYVIMSNF</sequence>
<dbReference type="EMBL" id="UGQF01000001">
    <property type="protein sequence ID" value="STZ03239.1"/>
    <property type="molecule type" value="Genomic_DNA"/>
</dbReference>
<reference evidence="2 4" key="2">
    <citation type="submission" date="2018-06" db="EMBL/GenBank/DDBJ databases">
        <authorList>
            <consortium name="Pathogen Informatics"/>
            <person name="Doyle S."/>
        </authorList>
    </citation>
    <scope>NUCLEOTIDE SEQUENCE [LARGE SCALE GENOMIC DNA]</scope>
    <source>
        <strain evidence="2 4">NCTC11012</strain>
    </source>
</reference>
<organism evidence="2 4">
    <name type="scientific">Moraxella equi</name>
    <dbReference type="NCBI Taxonomy" id="60442"/>
    <lineage>
        <taxon>Bacteria</taxon>
        <taxon>Pseudomonadati</taxon>
        <taxon>Pseudomonadota</taxon>
        <taxon>Gammaproteobacteria</taxon>
        <taxon>Moraxellales</taxon>
        <taxon>Moraxellaceae</taxon>
        <taxon>Moraxella</taxon>
    </lineage>
</organism>
<evidence type="ECO:0008006" key="5">
    <source>
        <dbReference type="Google" id="ProtNLM"/>
    </source>
</evidence>
<evidence type="ECO:0000313" key="3">
    <source>
        <dbReference type="Proteomes" id="UP000190777"/>
    </source>
</evidence>
<gene>
    <name evidence="1" type="ORF">B5J93_03050</name>
    <name evidence="2" type="ORF">NCTC11012_01478</name>
</gene>
<dbReference type="Proteomes" id="UP000190777">
    <property type="component" value="Unassembled WGS sequence"/>
</dbReference>
<dbReference type="EMBL" id="MXAP01000029">
    <property type="protein sequence ID" value="OPH39630.1"/>
    <property type="molecule type" value="Genomic_DNA"/>
</dbReference>